<name>A0AAV3YUY0_9GAST</name>
<evidence type="ECO:0000313" key="3">
    <source>
        <dbReference type="Proteomes" id="UP000735302"/>
    </source>
</evidence>
<protein>
    <submittedName>
        <fullName evidence="2">Uncharacterized protein</fullName>
    </submittedName>
</protein>
<evidence type="ECO:0000256" key="1">
    <source>
        <dbReference type="SAM" id="MobiDB-lite"/>
    </source>
</evidence>
<feature type="compositionally biased region" description="Basic residues" evidence="1">
    <location>
        <begin position="12"/>
        <end position="25"/>
    </location>
</feature>
<comment type="caution">
    <text evidence="2">The sequence shown here is derived from an EMBL/GenBank/DDBJ whole genome shotgun (WGS) entry which is preliminary data.</text>
</comment>
<gene>
    <name evidence="2" type="ORF">PoB_001253800</name>
</gene>
<dbReference type="AlphaFoldDB" id="A0AAV3YUY0"/>
<dbReference type="EMBL" id="BLXT01001485">
    <property type="protein sequence ID" value="GFN86032.1"/>
    <property type="molecule type" value="Genomic_DNA"/>
</dbReference>
<accession>A0AAV3YUY0</accession>
<sequence length="169" mass="18417">MTSGEQQVHNGRGAHKIGGNRRHLQRATSCSGWTKPSSNQITKQERATADHARASLSPIGLRAMRVPPVKVLRNEVEKVEWCECSATCLLRTCSAFSFSDDDDVRTSWARLAQVAVERTGALVSARHLDGQQIPLSFARLLALLMAAGRQNNGLPNCICQLSPASHLFG</sequence>
<feature type="compositionally biased region" description="Polar residues" evidence="1">
    <location>
        <begin position="26"/>
        <end position="42"/>
    </location>
</feature>
<proteinExistence type="predicted"/>
<evidence type="ECO:0000313" key="2">
    <source>
        <dbReference type="EMBL" id="GFN86032.1"/>
    </source>
</evidence>
<organism evidence="2 3">
    <name type="scientific">Plakobranchus ocellatus</name>
    <dbReference type="NCBI Taxonomy" id="259542"/>
    <lineage>
        <taxon>Eukaryota</taxon>
        <taxon>Metazoa</taxon>
        <taxon>Spiralia</taxon>
        <taxon>Lophotrochozoa</taxon>
        <taxon>Mollusca</taxon>
        <taxon>Gastropoda</taxon>
        <taxon>Heterobranchia</taxon>
        <taxon>Euthyneura</taxon>
        <taxon>Panpulmonata</taxon>
        <taxon>Sacoglossa</taxon>
        <taxon>Placobranchoidea</taxon>
        <taxon>Plakobranchidae</taxon>
        <taxon>Plakobranchus</taxon>
    </lineage>
</organism>
<feature type="region of interest" description="Disordered" evidence="1">
    <location>
        <begin position="1"/>
        <end position="46"/>
    </location>
</feature>
<dbReference type="Proteomes" id="UP000735302">
    <property type="component" value="Unassembled WGS sequence"/>
</dbReference>
<keyword evidence="3" id="KW-1185">Reference proteome</keyword>
<reference evidence="2 3" key="1">
    <citation type="journal article" date="2021" name="Elife">
        <title>Chloroplast acquisition without the gene transfer in kleptoplastic sea slugs, Plakobranchus ocellatus.</title>
        <authorList>
            <person name="Maeda T."/>
            <person name="Takahashi S."/>
            <person name="Yoshida T."/>
            <person name="Shimamura S."/>
            <person name="Takaki Y."/>
            <person name="Nagai Y."/>
            <person name="Toyoda A."/>
            <person name="Suzuki Y."/>
            <person name="Arimoto A."/>
            <person name="Ishii H."/>
            <person name="Satoh N."/>
            <person name="Nishiyama T."/>
            <person name="Hasebe M."/>
            <person name="Maruyama T."/>
            <person name="Minagawa J."/>
            <person name="Obokata J."/>
            <person name="Shigenobu S."/>
        </authorList>
    </citation>
    <scope>NUCLEOTIDE SEQUENCE [LARGE SCALE GENOMIC DNA]</scope>
</reference>